<evidence type="ECO:0000313" key="1">
    <source>
        <dbReference type="EMBL" id="MCC8400949.1"/>
    </source>
</evidence>
<gene>
    <name evidence="1" type="ORF">LJ655_03415</name>
</gene>
<comment type="caution">
    <text evidence="1">The sequence shown here is derived from an EMBL/GenBank/DDBJ whole genome shotgun (WGS) entry which is preliminary data.</text>
</comment>
<organism evidence="1 2">
    <name type="scientific">Paraburkholderia translucens</name>
    <dbReference type="NCBI Taxonomy" id="2886945"/>
    <lineage>
        <taxon>Bacteria</taxon>
        <taxon>Pseudomonadati</taxon>
        <taxon>Pseudomonadota</taxon>
        <taxon>Betaproteobacteria</taxon>
        <taxon>Burkholderiales</taxon>
        <taxon>Burkholderiaceae</taxon>
        <taxon>Paraburkholderia</taxon>
    </lineage>
</organism>
<proteinExistence type="predicted"/>
<reference evidence="1 2" key="1">
    <citation type="submission" date="2021-11" db="EMBL/GenBank/DDBJ databases">
        <authorList>
            <person name="Oh E.-T."/>
            <person name="Kim S.-B."/>
        </authorList>
    </citation>
    <scope>NUCLEOTIDE SEQUENCE [LARGE SCALE GENOMIC DNA]</scope>
    <source>
        <strain evidence="1 2">MMS20-SJTN17</strain>
    </source>
</reference>
<name>A0ABS8K8V6_9BURK</name>
<accession>A0ABS8K8V6</accession>
<evidence type="ECO:0000313" key="2">
    <source>
        <dbReference type="Proteomes" id="UP001430614"/>
    </source>
</evidence>
<keyword evidence="2" id="KW-1185">Reference proteome</keyword>
<sequence length="92" mass="10056">MSTHDQSDERAATCWIRTSDVPRIDAIAAWYETDRRAVLRELISLGLQAVTQGALGVPFVPPHEARAALLAEPGRDAVHTVRLIGGARTRVK</sequence>
<dbReference type="RefSeq" id="WP_230559862.1">
    <property type="nucleotide sequence ID" value="NZ_JAJITC010000002.1"/>
</dbReference>
<dbReference type="Proteomes" id="UP001430614">
    <property type="component" value="Unassembled WGS sequence"/>
</dbReference>
<dbReference type="EMBL" id="JAJITC010000002">
    <property type="protein sequence ID" value="MCC8400949.1"/>
    <property type="molecule type" value="Genomic_DNA"/>
</dbReference>
<protein>
    <submittedName>
        <fullName evidence="1">Uncharacterized protein</fullName>
    </submittedName>
</protein>